<dbReference type="CDD" id="cd21595">
    <property type="entry name" value="CoV_N-CTD"/>
    <property type="match status" value="1"/>
</dbReference>
<keyword evidence="2" id="KW-0597">Phosphoprotein</keyword>
<comment type="function">
    <text evidence="10">Packages the positive strand viral genome RNA into a helical ribonucleocapsid (RNP) and plays a fundamental role during virion assembly through its interactions with the viral genome and membrane protein M. Plays an important role in enhancing the efficiency of subgenomic viral RNA transcription as well as viral replication.</text>
</comment>
<feature type="region of interest" description="Disordered" evidence="12">
    <location>
        <begin position="192"/>
        <end position="240"/>
    </location>
</feature>
<evidence type="ECO:0000256" key="10">
    <source>
        <dbReference type="PIRNR" id="PIRNR003888"/>
    </source>
</evidence>
<evidence type="ECO:0000256" key="8">
    <source>
        <dbReference type="ARBA" id="ARBA00023163"/>
    </source>
</evidence>
<keyword evidence="8" id="KW-0804">Transcription</keyword>
<dbReference type="GO" id="GO:0043657">
    <property type="term" value="C:host cell"/>
    <property type="evidence" value="ECO:0007669"/>
    <property type="project" value="UniProtKB-SubCell"/>
</dbReference>
<feature type="compositionally biased region" description="Polar residues" evidence="12">
    <location>
        <begin position="326"/>
        <end position="340"/>
    </location>
</feature>
<dbReference type="PIRSF" id="PIRSF003888">
    <property type="entry name" value="Corona_nucleocap"/>
    <property type="match status" value="1"/>
</dbReference>
<dbReference type="InterPro" id="IPR037195">
    <property type="entry name" value="Nucleocapsid_N"/>
</dbReference>
<dbReference type="InterPro" id="IPR044344">
    <property type="entry name" value="N_prot_C_CoV"/>
</dbReference>
<evidence type="ECO:0000256" key="6">
    <source>
        <dbReference type="ARBA" id="ARBA00023015"/>
    </source>
</evidence>
<dbReference type="GO" id="GO:0019013">
    <property type="term" value="C:viral nucleocapsid"/>
    <property type="evidence" value="ECO:0007669"/>
    <property type="project" value="UniProtKB-UniRule"/>
</dbReference>
<sequence>MATVNWGDAVEQAESRGRKRIPLSLFAPLRVIDGKNFWNVMPRNGVPTGKGTPDQQIGYWVEQKRWRMQKGQRKDQPSNWHFYYLGTGPHADAPFRKRIQGVHWVAVDGAKTSPTGLGVRNRNKEPATPQFGFQLPPDLTVVEVTSRSASRSQSRSRNQSQSRSGAQTPRAQQPSQSVDIVAAVKQALADLGIASSQSRPQSGKNTPKPRSRAVSPAPAPKPARKQMDKPEWKRVPNSGEDVRKCFGPRSVSRNFGDSDLVQHGVEAKHFPTIAELLPTQAALAFGSEITTKESGEFVEVTYHYVMKVPKTDKNLPRFLEQVSAYSKPSQIRRSQSQQDLNADAPVFTPAPPATPVSQNPAFLEEEVEMVDEIIN</sequence>
<accession>A0A2D1BNM3</accession>
<proteinExistence type="predicted"/>
<feature type="domain" description="CoV N NTD" evidence="13">
    <location>
        <begin position="21"/>
        <end position="143"/>
    </location>
</feature>
<dbReference type="InterPro" id="IPR037179">
    <property type="entry name" value="Nucleocapsid_C"/>
</dbReference>
<name>A0A2D1BNM3_9ALPC</name>
<reference evidence="15" key="1">
    <citation type="journal article" date="2017" name="Vet. Microbiol.">
        <title>Discovery of a novel swine enteric aplphacoronavirus.</title>
        <authorList>
            <person name="Pan Y."/>
            <person name="Tian X."/>
            <person name="Qin P."/>
            <person name="Wang B."/>
            <person name="Zhao P."/>
            <person name="Yang Y.-L."/>
            <person name="Wang L."/>
            <person name="Wang D."/>
            <person name="Song Y."/>
            <person name="Zhang X."/>
            <person name="Huang Y.-W."/>
        </authorList>
    </citation>
    <scope>NUCLEOTIDE SEQUENCE</scope>
    <source>
        <strain evidence="15">Swine enteric alphacoronavirus CH/GD-01/2017/P2</strain>
    </source>
</reference>
<comment type="subcellular location">
    <subcellularLocation>
        <location evidence="1">Host cell</location>
    </subcellularLocation>
    <subcellularLocation>
        <location evidence="10">Virion</location>
    </subcellularLocation>
    <text evidence="10">Located inside the virion, complexed with the viral RNA. Probably associates with ER-derived membranes where it participates in viral RNA synthesis and virus budding.</text>
</comment>
<dbReference type="PROSITE" id="PS51929">
    <property type="entry name" value="COV_N_CTD"/>
    <property type="match status" value="1"/>
</dbReference>
<protein>
    <recommendedName>
        <fullName evidence="10">Nucleoprotein</fullName>
    </recommendedName>
</protein>
<evidence type="ECO:0000256" key="12">
    <source>
        <dbReference type="SAM" id="MobiDB-lite"/>
    </source>
</evidence>
<evidence type="ECO:0000259" key="14">
    <source>
        <dbReference type="PROSITE" id="PS51929"/>
    </source>
</evidence>
<evidence type="ECO:0000256" key="4">
    <source>
        <dbReference type="ARBA" id="ARBA00022844"/>
    </source>
</evidence>
<evidence type="ECO:0000256" key="7">
    <source>
        <dbReference type="ARBA" id="ARBA00023086"/>
    </source>
</evidence>
<evidence type="ECO:0000313" key="15">
    <source>
        <dbReference type="EMBL" id="ATN23893.1"/>
    </source>
</evidence>
<evidence type="ECO:0000256" key="1">
    <source>
        <dbReference type="ARBA" id="ARBA00004340"/>
    </source>
</evidence>
<keyword evidence="5 10" id="KW-0694">RNA-binding</keyword>
<feature type="compositionally biased region" description="Polar residues" evidence="12">
    <location>
        <begin position="165"/>
        <end position="177"/>
    </location>
</feature>
<dbReference type="CDD" id="cd21554">
    <property type="entry name" value="CoV_N-NTD"/>
    <property type="match status" value="1"/>
</dbReference>
<gene>
    <name evidence="15" type="primary">N</name>
</gene>
<dbReference type="GO" id="GO:0003723">
    <property type="term" value="F:RNA binding"/>
    <property type="evidence" value="ECO:0007669"/>
    <property type="project" value="UniProtKB-UniRule"/>
</dbReference>
<keyword evidence="4 10" id="KW-0946">Virion</keyword>
<keyword evidence="7 10" id="KW-0543">Viral nucleoprotein</keyword>
<feature type="compositionally biased region" description="Polar residues" evidence="12">
    <location>
        <begin position="194"/>
        <end position="205"/>
    </location>
</feature>
<feature type="domain" description="CoV N CTD" evidence="14">
    <location>
        <begin position="219"/>
        <end position="333"/>
    </location>
</feature>
<dbReference type="SUPFAM" id="SSF103068">
    <property type="entry name" value="Nucleocapsid protein dimerization domain"/>
    <property type="match status" value="1"/>
</dbReference>
<dbReference type="InterPro" id="IPR001218">
    <property type="entry name" value="Nucleocap_CoV"/>
</dbReference>
<feature type="region of interest" description="Disordered" evidence="12">
    <location>
        <begin position="110"/>
        <end position="177"/>
    </location>
</feature>
<dbReference type="InterPro" id="IPR044345">
    <property type="entry name" value="N_prot_N_CoV"/>
</dbReference>
<keyword evidence="6" id="KW-0805">Transcription regulation</keyword>
<organism evidence="15">
    <name type="scientific">Rhinolophus bat coronavirus HKU2</name>
    <dbReference type="NCBI Taxonomy" id="693998"/>
    <lineage>
        <taxon>Viruses</taxon>
        <taxon>Riboviria</taxon>
        <taxon>Orthornavirae</taxon>
        <taxon>Pisuviricota</taxon>
        <taxon>Pisoniviricetes</taxon>
        <taxon>Nidovirales</taxon>
        <taxon>Cornidovirineae</taxon>
        <taxon>Coronaviridae</taxon>
        <taxon>Orthocoronavirinae</taxon>
        <taxon>Alphacoronavirus</taxon>
        <taxon>Rhinacovirus</taxon>
        <taxon>Alphacoronavirus rhinolophi</taxon>
    </lineage>
</organism>
<evidence type="ECO:0000256" key="5">
    <source>
        <dbReference type="ARBA" id="ARBA00022884"/>
    </source>
</evidence>
<evidence type="ECO:0000256" key="9">
    <source>
        <dbReference type="ARBA" id="ARBA00023274"/>
    </source>
</evidence>
<evidence type="ECO:0000256" key="2">
    <source>
        <dbReference type="ARBA" id="ARBA00022553"/>
    </source>
</evidence>
<feature type="compositionally biased region" description="Basic and acidic residues" evidence="12">
    <location>
        <begin position="225"/>
        <end position="240"/>
    </location>
</feature>
<evidence type="ECO:0000256" key="11">
    <source>
        <dbReference type="PROSITE-ProRule" id="PRU01276"/>
    </source>
</evidence>
<feature type="region of interest" description="Disordered" evidence="12">
    <location>
        <begin position="326"/>
        <end position="360"/>
    </location>
</feature>
<evidence type="ECO:0000259" key="13">
    <source>
        <dbReference type="PROSITE" id="PS51928"/>
    </source>
</evidence>
<dbReference type="SUPFAM" id="SSF110304">
    <property type="entry name" value="Coronavirus RNA-binding domain"/>
    <property type="match status" value="1"/>
</dbReference>
<evidence type="ECO:0000256" key="3">
    <source>
        <dbReference type="ARBA" id="ARBA00022765"/>
    </source>
</evidence>
<dbReference type="EMBL" id="MF370205">
    <property type="protein sequence ID" value="ATN23893.1"/>
    <property type="molecule type" value="Genomic_RNA"/>
</dbReference>
<dbReference type="GO" id="GO:1990904">
    <property type="term" value="C:ribonucleoprotein complex"/>
    <property type="evidence" value="ECO:0007669"/>
    <property type="project" value="UniProtKB-KW"/>
</dbReference>
<dbReference type="Pfam" id="PF00937">
    <property type="entry name" value="CoV_nucleocap"/>
    <property type="match status" value="1"/>
</dbReference>
<dbReference type="PROSITE" id="PS51928">
    <property type="entry name" value="COV_N_NTD"/>
    <property type="match status" value="1"/>
</dbReference>
<keyword evidence="9 11" id="KW-0687">Ribonucleoprotein</keyword>
<feature type="compositionally biased region" description="Low complexity" evidence="12">
    <location>
        <begin position="146"/>
        <end position="164"/>
    </location>
</feature>
<keyword evidence="3" id="KW-0013">ADP-ribosylation</keyword>